<evidence type="ECO:0000256" key="1">
    <source>
        <dbReference type="ARBA" id="ARBA00022729"/>
    </source>
</evidence>
<name>A0ABW3XY08_9FLAO</name>
<evidence type="ECO:0000259" key="2">
    <source>
        <dbReference type="Pfam" id="PF07593"/>
    </source>
</evidence>
<dbReference type="InterPro" id="IPR027039">
    <property type="entry name" value="Crtac1"/>
</dbReference>
<dbReference type="Pfam" id="PF13517">
    <property type="entry name" value="FG-GAP_3"/>
    <property type="match status" value="5"/>
</dbReference>
<evidence type="ECO:0000313" key="4">
    <source>
        <dbReference type="Proteomes" id="UP001597201"/>
    </source>
</evidence>
<accession>A0ABW3XY08</accession>
<organism evidence="3 4">
    <name type="scientific">Namhaeicola litoreus</name>
    <dbReference type="NCBI Taxonomy" id="1052145"/>
    <lineage>
        <taxon>Bacteria</taxon>
        <taxon>Pseudomonadati</taxon>
        <taxon>Bacteroidota</taxon>
        <taxon>Flavobacteriia</taxon>
        <taxon>Flavobacteriales</taxon>
        <taxon>Flavobacteriaceae</taxon>
        <taxon>Namhaeicola</taxon>
    </lineage>
</organism>
<keyword evidence="4" id="KW-1185">Reference proteome</keyword>
<reference evidence="4" key="1">
    <citation type="journal article" date="2019" name="Int. J. Syst. Evol. Microbiol.">
        <title>The Global Catalogue of Microorganisms (GCM) 10K type strain sequencing project: providing services to taxonomists for standard genome sequencing and annotation.</title>
        <authorList>
            <consortium name="The Broad Institute Genomics Platform"/>
            <consortium name="The Broad Institute Genome Sequencing Center for Infectious Disease"/>
            <person name="Wu L."/>
            <person name="Ma J."/>
        </authorList>
    </citation>
    <scope>NUCLEOTIDE SEQUENCE [LARGE SCALE GENOMIC DNA]</scope>
    <source>
        <strain evidence="4">CCUG 61485</strain>
    </source>
</reference>
<protein>
    <submittedName>
        <fullName evidence="3">VCBS repeat-containing protein</fullName>
    </submittedName>
</protein>
<feature type="domain" description="ASPIC/UnbV" evidence="2">
    <location>
        <begin position="535"/>
        <end position="600"/>
    </location>
</feature>
<dbReference type="Proteomes" id="UP001597201">
    <property type="component" value="Unassembled WGS sequence"/>
</dbReference>
<dbReference type="PANTHER" id="PTHR16026">
    <property type="entry name" value="CARTILAGE ACIDIC PROTEIN 1"/>
    <property type="match status" value="1"/>
</dbReference>
<comment type="caution">
    <text evidence="3">The sequence shown here is derived from an EMBL/GenBank/DDBJ whole genome shotgun (WGS) entry which is preliminary data.</text>
</comment>
<dbReference type="InterPro" id="IPR011519">
    <property type="entry name" value="UnbV_ASPIC"/>
</dbReference>
<sequence>MFKIKKGIVFGLLVITTLSCAKKEEKTYNNDDALFVLREDTGIDFSNNLKNIDGFNVFSYRNFYNGGGVAIADINNDGLSDVYLTSNMEENKLFLNKGNFQFEDITESSKTGGKKAWSTGVVMVDINHDRLLDIYVCNAGNIEGDDQKNELFINNGDLTFTEKAEEYGLADNGFTTHAAFFDYDLDGDLDVYMLNNSFIPVSTLGYNNKRELREENWQIDEKYKGGGDKLYENRNGKFVDVSESAGIYSSLIGFGLGVTIGDVNRDLFPDIFISNDFYERDYLYINRGDGTFSEEGKDWIEHMSMSSMGADMADINNDGLPEIFTTDMLPEFDERLKTTSEFENYDLHKLKLNRDFHQQYMQNTLQFNNGDNTFSEIGFQAGVAETDWSWGALLVDLDNDGFKDIYVSNGIFHDLTNQDFIDFFANDIIRNMTVKEIEADKKKVIDEMPSTPIPNYILKNNGDLTFQNVAKSWGMDIPSFSNGASYGDLDNDGDLDLIVNNVNQKLFVFENKSNEKYKRNFVKVNVVGDSINTYGIGSLILLHAGENIYRQELIPSRGFQSSIDYKLVFGLAEIDKVDSIEVFRPDRHRVVIKEIPLNEEFKIDLNLLATSDKPVSKERIKPIFKEVQGTFDSHLENDYVDFDYEGLIPKMLSREGPTFALADVNNDGREDIFVGGASGQSARIYLQNADGTYSSVEQTAFANHAVFEDTASAFFDADQDGDQDLYVGSGGNNVLERKEYFNDRIYFNDGQGNFEFQQSSFTPVQLNTAVVAPCDFDSDGDIDLFIGHRSIPGIYGVDPENLLFENDGKGKFVDVIESKAFDLKKVGMITNAVWIDMNQDEKADLVIAGEWMAPMIFENSGRRLKKIKSNLSELTGLWTALDVCDLDGDGKLDLVLGNKGTNWFYETSKENPAKMYINDFDNNGTIEQILTRNINRKDMPVVLRKELSKQIPSLKKTVLKFEDYAKTDINGLFNEKIIENSIVKSVMTFESVIAYNNGDNNFAIESLPNRIQRSSVNAILTKDLNGDGVLDIITAGNDFRYKPQFSRSDASTGDVIMSQSARKYSCANSQYSGFFIRGQASQMRWLKNNFHPDLFIVGLNDNTPQLFELND</sequence>
<dbReference type="PANTHER" id="PTHR16026:SF0">
    <property type="entry name" value="CARTILAGE ACIDIC PROTEIN 1"/>
    <property type="match status" value="1"/>
</dbReference>
<dbReference type="Gene3D" id="2.130.10.130">
    <property type="entry name" value="Integrin alpha, N-terminal"/>
    <property type="match status" value="3"/>
</dbReference>
<dbReference type="SUPFAM" id="SSF69318">
    <property type="entry name" value="Integrin alpha N-terminal domain"/>
    <property type="match status" value="3"/>
</dbReference>
<dbReference type="InterPro" id="IPR013517">
    <property type="entry name" value="FG-GAP"/>
</dbReference>
<dbReference type="PROSITE" id="PS51257">
    <property type="entry name" value="PROKAR_LIPOPROTEIN"/>
    <property type="match status" value="1"/>
</dbReference>
<gene>
    <name evidence="3" type="ORF">ACFQ39_00620</name>
</gene>
<dbReference type="InterPro" id="IPR028994">
    <property type="entry name" value="Integrin_alpha_N"/>
</dbReference>
<keyword evidence="1" id="KW-0732">Signal</keyword>
<dbReference type="Pfam" id="PF07593">
    <property type="entry name" value="UnbV_ASPIC"/>
    <property type="match status" value="1"/>
</dbReference>
<dbReference type="RefSeq" id="WP_377175390.1">
    <property type="nucleotide sequence ID" value="NZ_JBHTMY010000001.1"/>
</dbReference>
<proteinExistence type="predicted"/>
<dbReference type="EMBL" id="JBHTMY010000001">
    <property type="protein sequence ID" value="MFD1314103.1"/>
    <property type="molecule type" value="Genomic_DNA"/>
</dbReference>
<evidence type="ECO:0000313" key="3">
    <source>
        <dbReference type="EMBL" id="MFD1314103.1"/>
    </source>
</evidence>